<feature type="transmembrane region" description="Helical" evidence="2">
    <location>
        <begin position="157"/>
        <end position="179"/>
    </location>
</feature>
<proteinExistence type="predicted"/>
<evidence type="ECO:0000256" key="3">
    <source>
        <dbReference type="SAM" id="SignalP"/>
    </source>
</evidence>
<sequence length="252" mass="28736">MKKLLYIIVLLTAFIGNAQNIALFDKATDAYNNGDFLKAIEYYNGILDNGQHSAALYFNLGNAYYKLNQIAPSIYNYEKALLLSPNDPEIKNNLSYARNMTLDAIEVIPETGLARIYNTITGVLSFDQWSYVGIAFMILFVLLYIAFYYFKYAMRKRIAFVASIVSLMISVMAVVFALVQYNDYMTDQPAIVFDSEVQIKMEPNIRSEPLFVLHEGTKVNVLDELNDWKKIKIADGKSGWVTSESIRLLKDF</sequence>
<dbReference type="InterPro" id="IPR003646">
    <property type="entry name" value="SH3-like_bac-type"/>
</dbReference>
<dbReference type="EMBL" id="JABTCG010000004">
    <property type="protein sequence ID" value="MBD0851337.1"/>
    <property type="molecule type" value="Genomic_DNA"/>
</dbReference>
<keyword evidence="3" id="KW-0732">Signal</keyword>
<accession>A0ABR7VFM5</accession>
<feature type="domain" description="SH3b" evidence="4">
    <location>
        <begin position="202"/>
        <end position="245"/>
    </location>
</feature>
<keyword evidence="1" id="KW-0802">TPR repeat</keyword>
<evidence type="ECO:0000313" key="5">
    <source>
        <dbReference type="EMBL" id="MBD0851337.1"/>
    </source>
</evidence>
<dbReference type="Gene3D" id="2.30.30.40">
    <property type="entry name" value="SH3 Domains"/>
    <property type="match status" value="1"/>
</dbReference>
<dbReference type="RefSeq" id="WP_188314462.1">
    <property type="nucleotide sequence ID" value="NZ_JABTCG010000004.1"/>
</dbReference>
<organism evidence="5 6">
    <name type="scientific">Maribacter arenosus</name>
    <dbReference type="NCBI Taxonomy" id="1854708"/>
    <lineage>
        <taxon>Bacteria</taxon>
        <taxon>Pseudomonadati</taxon>
        <taxon>Bacteroidota</taxon>
        <taxon>Flavobacteriia</taxon>
        <taxon>Flavobacteriales</taxon>
        <taxon>Flavobacteriaceae</taxon>
        <taxon>Maribacter</taxon>
    </lineage>
</organism>
<gene>
    <name evidence="5" type="ORF">HPE63_11720</name>
</gene>
<reference evidence="5 6" key="1">
    <citation type="submission" date="2020-05" db="EMBL/GenBank/DDBJ databases">
        <title>The draft genome sequence of Maribacter arenosus CAU 1321.</title>
        <authorList>
            <person name="Mu L."/>
        </authorList>
    </citation>
    <scope>NUCLEOTIDE SEQUENCE [LARGE SCALE GENOMIC DNA]</scope>
    <source>
        <strain evidence="5 6">CAU 1321</strain>
    </source>
</reference>
<name>A0ABR7VFM5_9FLAO</name>
<dbReference type="SUPFAM" id="SSF48452">
    <property type="entry name" value="TPR-like"/>
    <property type="match status" value="1"/>
</dbReference>
<evidence type="ECO:0000256" key="2">
    <source>
        <dbReference type="SAM" id="Phobius"/>
    </source>
</evidence>
<dbReference type="InterPro" id="IPR011990">
    <property type="entry name" value="TPR-like_helical_dom_sf"/>
</dbReference>
<evidence type="ECO:0000313" key="6">
    <source>
        <dbReference type="Proteomes" id="UP000598350"/>
    </source>
</evidence>
<dbReference type="PROSITE" id="PS50293">
    <property type="entry name" value="TPR_REGION"/>
    <property type="match status" value="1"/>
</dbReference>
<keyword evidence="2" id="KW-0472">Membrane</keyword>
<keyword evidence="2" id="KW-1133">Transmembrane helix</keyword>
<dbReference type="Gene3D" id="1.25.40.10">
    <property type="entry name" value="Tetratricopeptide repeat domain"/>
    <property type="match status" value="1"/>
</dbReference>
<feature type="chain" id="PRO_5046579076" evidence="3">
    <location>
        <begin position="19"/>
        <end position="252"/>
    </location>
</feature>
<dbReference type="InterPro" id="IPR019734">
    <property type="entry name" value="TPR_rpt"/>
</dbReference>
<feature type="signal peptide" evidence="3">
    <location>
        <begin position="1"/>
        <end position="18"/>
    </location>
</feature>
<dbReference type="Pfam" id="PF00515">
    <property type="entry name" value="TPR_1"/>
    <property type="match status" value="1"/>
</dbReference>
<comment type="caution">
    <text evidence="5">The sequence shown here is derived from an EMBL/GenBank/DDBJ whole genome shotgun (WGS) entry which is preliminary data.</text>
</comment>
<feature type="repeat" description="TPR" evidence="1">
    <location>
        <begin position="54"/>
        <end position="87"/>
    </location>
</feature>
<dbReference type="PROSITE" id="PS50005">
    <property type="entry name" value="TPR"/>
    <property type="match status" value="1"/>
</dbReference>
<feature type="transmembrane region" description="Helical" evidence="2">
    <location>
        <begin position="129"/>
        <end position="150"/>
    </location>
</feature>
<dbReference type="SMART" id="SM00028">
    <property type="entry name" value="TPR"/>
    <property type="match status" value="2"/>
</dbReference>
<keyword evidence="2" id="KW-0812">Transmembrane</keyword>
<evidence type="ECO:0000259" key="4">
    <source>
        <dbReference type="Pfam" id="PF08239"/>
    </source>
</evidence>
<protein>
    <submittedName>
        <fullName evidence="5">Tetratricopeptide repeat protein</fullName>
    </submittedName>
</protein>
<evidence type="ECO:0000256" key="1">
    <source>
        <dbReference type="PROSITE-ProRule" id="PRU00339"/>
    </source>
</evidence>
<dbReference type="Pfam" id="PF08239">
    <property type="entry name" value="SH3_3"/>
    <property type="match status" value="1"/>
</dbReference>
<dbReference type="Proteomes" id="UP000598350">
    <property type="component" value="Unassembled WGS sequence"/>
</dbReference>
<keyword evidence="6" id="KW-1185">Reference proteome</keyword>